<name>A0A0V1AJ29_TRISP</name>
<dbReference type="InParanoid" id="A0A0V1AJ29"/>
<accession>A0A0V1AJ29</accession>
<keyword evidence="2" id="KW-1185">Reference proteome</keyword>
<reference evidence="1 2" key="1">
    <citation type="submission" date="2015-01" db="EMBL/GenBank/DDBJ databases">
        <title>Evolution of Trichinella species and genotypes.</title>
        <authorList>
            <person name="Korhonen P.K."/>
            <person name="Edoardo P."/>
            <person name="Giuseppe L.R."/>
            <person name="Gasser R.B."/>
        </authorList>
    </citation>
    <scope>NUCLEOTIDE SEQUENCE [LARGE SCALE GENOMIC DNA]</scope>
    <source>
        <strain evidence="1">ISS3</strain>
    </source>
</reference>
<dbReference type="AlphaFoldDB" id="A0A0V1AJ29"/>
<evidence type="ECO:0000313" key="1">
    <source>
        <dbReference type="EMBL" id="KRY24807.1"/>
    </source>
</evidence>
<protein>
    <submittedName>
        <fullName evidence="1">Uncharacterized protein</fullName>
    </submittedName>
</protein>
<comment type="caution">
    <text evidence="1">The sequence shown here is derived from an EMBL/GenBank/DDBJ whole genome shotgun (WGS) entry which is preliminary data.</text>
</comment>
<proteinExistence type="predicted"/>
<organism evidence="1 2">
    <name type="scientific">Trichinella spiralis</name>
    <name type="common">Trichina worm</name>
    <dbReference type="NCBI Taxonomy" id="6334"/>
    <lineage>
        <taxon>Eukaryota</taxon>
        <taxon>Metazoa</taxon>
        <taxon>Ecdysozoa</taxon>
        <taxon>Nematoda</taxon>
        <taxon>Enoplea</taxon>
        <taxon>Dorylaimia</taxon>
        <taxon>Trichinellida</taxon>
        <taxon>Trichinellidae</taxon>
        <taxon>Trichinella</taxon>
    </lineage>
</organism>
<gene>
    <name evidence="1" type="ORF">T01_9858</name>
</gene>
<evidence type="ECO:0000313" key="2">
    <source>
        <dbReference type="Proteomes" id="UP000054776"/>
    </source>
</evidence>
<sequence>MSRPCAEFHSVPLKFKSCLFFRHSASNAFMIKSS</sequence>
<dbReference type="Proteomes" id="UP000054776">
    <property type="component" value="Unassembled WGS sequence"/>
</dbReference>
<dbReference type="EMBL" id="JYDH01001420">
    <property type="protein sequence ID" value="KRY24807.1"/>
    <property type="molecule type" value="Genomic_DNA"/>
</dbReference>